<dbReference type="EMBL" id="JAVHJO010000010">
    <property type="protein sequence ID" value="KAK6535427.1"/>
    <property type="molecule type" value="Genomic_DNA"/>
</dbReference>
<proteinExistence type="predicted"/>
<name>A0AAV9X3Z4_9PEZI</name>
<keyword evidence="2" id="KW-1185">Reference proteome</keyword>
<dbReference type="AlphaFoldDB" id="A0AAV9X3Z4"/>
<reference evidence="1 2" key="1">
    <citation type="submission" date="2019-10" db="EMBL/GenBank/DDBJ databases">
        <authorList>
            <person name="Palmer J.M."/>
        </authorList>
    </citation>
    <scope>NUCLEOTIDE SEQUENCE [LARGE SCALE GENOMIC DNA]</scope>
    <source>
        <strain evidence="1 2">TWF694</strain>
    </source>
</reference>
<evidence type="ECO:0000313" key="2">
    <source>
        <dbReference type="Proteomes" id="UP001365542"/>
    </source>
</evidence>
<dbReference type="Proteomes" id="UP001365542">
    <property type="component" value="Unassembled WGS sequence"/>
</dbReference>
<evidence type="ECO:0000313" key="1">
    <source>
        <dbReference type="EMBL" id="KAK6535427.1"/>
    </source>
</evidence>
<accession>A0AAV9X3Z4</accession>
<comment type="caution">
    <text evidence="1">The sequence shown here is derived from an EMBL/GenBank/DDBJ whole genome shotgun (WGS) entry which is preliminary data.</text>
</comment>
<protein>
    <submittedName>
        <fullName evidence="1">Uncharacterized protein</fullName>
    </submittedName>
</protein>
<sequence>MVNQTTETSNSALAIAQSTPGGELVTAGARALSHRNPRRQYFHQITVKNISHTNQCYTLFGVKPRISNAPQKDLFSTAFSTNALIQQDNTYQFRFSGSYYAICGTLGTRRRSDSPVNVKDYIPVELTDLTAGVNGQVVKLVVDDGLPKLVLADAGFAVPREGFSVITGTDFTFPSNERIFVGIGAQVRPSASETLSNEEISPIAIFLPEPNHYFNIIPSNKWYVSGLNLLPTTGAILDDSLFTYGEFSTEVSCVAKQTDVWLHHLPNGKLVHLDTSDPVGPNDLPIPRGVKRLRQPNAADVF</sequence>
<gene>
    <name evidence="1" type="ORF">TWF694_001887</name>
</gene>
<organism evidence="1 2">
    <name type="scientific">Orbilia ellipsospora</name>
    <dbReference type="NCBI Taxonomy" id="2528407"/>
    <lineage>
        <taxon>Eukaryota</taxon>
        <taxon>Fungi</taxon>
        <taxon>Dikarya</taxon>
        <taxon>Ascomycota</taxon>
        <taxon>Pezizomycotina</taxon>
        <taxon>Orbiliomycetes</taxon>
        <taxon>Orbiliales</taxon>
        <taxon>Orbiliaceae</taxon>
        <taxon>Orbilia</taxon>
    </lineage>
</organism>